<reference evidence="1" key="1">
    <citation type="submission" date="2021-01" db="EMBL/GenBank/DDBJ databases">
        <title>Genomic Encyclopedia of Type Strains, Phase IV (KMG-IV): sequencing the most valuable type-strain genomes for metagenomic binning, comparative biology and taxonomic classification.</title>
        <authorList>
            <person name="Goeker M."/>
        </authorList>
    </citation>
    <scope>NUCLEOTIDE SEQUENCE</scope>
    <source>
        <strain evidence="1">DSM 25523</strain>
    </source>
</reference>
<dbReference type="NCBIfam" id="TIGR01409">
    <property type="entry name" value="TAT_signal_seq"/>
    <property type="match status" value="1"/>
</dbReference>
<gene>
    <name evidence="1" type="ORF">JOD01_002092</name>
</gene>
<dbReference type="EC" id="1.1.99.3" evidence="1"/>
<protein>
    <submittedName>
        <fullName evidence="1">Gluconate 2-dehydrogenase gamma chain</fullName>
        <ecNumber evidence="1">1.1.99.3</ecNumber>
    </submittedName>
</protein>
<dbReference type="AlphaFoldDB" id="A0A938XZK9"/>
<keyword evidence="1" id="KW-0560">Oxidoreductase</keyword>
<accession>A0A938XZK9</accession>
<dbReference type="GO" id="GO:0033717">
    <property type="term" value="F:gluconate 2-dehydrogenase (acceptor) activity"/>
    <property type="evidence" value="ECO:0007669"/>
    <property type="project" value="UniProtKB-EC"/>
</dbReference>
<dbReference type="InterPro" id="IPR019546">
    <property type="entry name" value="TAT_signal_bac_arc"/>
</dbReference>
<organism evidence="1 2">
    <name type="scientific">Brevibacillus fulvus</name>
    <dbReference type="NCBI Taxonomy" id="1125967"/>
    <lineage>
        <taxon>Bacteria</taxon>
        <taxon>Bacillati</taxon>
        <taxon>Bacillota</taxon>
        <taxon>Bacilli</taxon>
        <taxon>Bacillales</taxon>
        <taxon>Paenibacillaceae</taxon>
        <taxon>Brevibacillus</taxon>
    </lineage>
</organism>
<comment type="caution">
    <text evidence="1">The sequence shown here is derived from an EMBL/GenBank/DDBJ whole genome shotgun (WGS) entry which is preliminary data.</text>
</comment>
<keyword evidence="2" id="KW-1185">Reference proteome</keyword>
<dbReference type="EMBL" id="JAFBEB010000006">
    <property type="protein sequence ID" value="MBM7590488.1"/>
    <property type="molecule type" value="Genomic_DNA"/>
</dbReference>
<proteinExistence type="predicted"/>
<evidence type="ECO:0000313" key="2">
    <source>
        <dbReference type="Proteomes" id="UP000717624"/>
    </source>
</evidence>
<sequence length="252" mass="28131">MSEKDKAVSNPSRRNFVKTGAALAGTAIVGGIVGNLIGGKQVVEKETEKVVEQSVQYTSAMMFFTDPNDLKVIEAAAERIYPETEEGPGAKALGVAYYIDHQLAGAWGNNVKEYHVGPFYETEAVPEQGYQTRMKRNEVFVSGIELLRNEAQSRYQKKFDELAKEEQIAILQDVEADKVKLHGTAPASYFFRLLKQATIEGVYADPMYGGNKDMQGWKMKKYPGANTSQYAKVVDQDKFVEIQPESLNKHMM</sequence>
<dbReference type="Pfam" id="PF13618">
    <property type="entry name" value="Gluconate_2-dh3"/>
    <property type="match status" value="1"/>
</dbReference>
<evidence type="ECO:0000313" key="1">
    <source>
        <dbReference type="EMBL" id="MBM7590488.1"/>
    </source>
</evidence>
<dbReference type="InterPro" id="IPR027056">
    <property type="entry name" value="Gluconate_2DH_su3"/>
</dbReference>
<dbReference type="Proteomes" id="UP000717624">
    <property type="component" value="Unassembled WGS sequence"/>
</dbReference>
<dbReference type="RefSeq" id="WP_204518407.1">
    <property type="nucleotide sequence ID" value="NZ_BAABIN010000002.1"/>
</dbReference>
<name>A0A938XZK9_9BACL</name>